<proteinExistence type="predicted"/>
<dbReference type="PANTHER" id="PTHR12526">
    <property type="entry name" value="GLYCOSYLTRANSFERASE"/>
    <property type="match status" value="1"/>
</dbReference>
<reference evidence="3 4" key="1">
    <citation type="submission" date="2009-01" db="EMBL/GenBank/DDBJ databases">
        <title>Complete sequence of Geobacter sp. FRC-32.</title>
        <authorList>
            <consortium name="US DOE Joint Genome Institute"/>
            <person name="Lucas S."/>
            <person name="Copeland A."/>
            <person name="Lapidus A."/>
            <person name="Glavina del Rio T."/>
            <person name="Dalin E."/>
            <person name="Tice H."/>
            <person name="Bruce D."/>
            <person name="Goodwin L."/>
            <person name="Pitluck S."/>
            <person name="Saunders E."/>
            <person name="Brettin T."/>
            <person name="Detter J.C."/>
            <person name="Han C."/>
            <person name="Larimer F."/>
            <person name="Land M."/>
            <person name="Hauser L."/>
            <person name="Kyrpides N."/>
            <person name="Ovchinnikova G."/>
            <person name="Kostka J."/>
            <person name="Richardson P."/>
        </authorList>
    </citation>
    <scope>NUCLEOTIDE SEQUENCE [LARGE SCALE GENOMIC DNA]</scope>
    <source>
        <strain evidence="4">DSM 22248 / JCM 15807 / FRC-32</strain>
    </source>
</reference>
<evidence type="ECO:0000259" key="1">
    <source>
        <dbReference type="Pfam" id="PF00534"/>
    </source>
</evidence>
<dbReference type="eggNOG" id="COG0438">
    <property type="taxonomic scope" value="Bacteria"/>
</dbReference>
<dbReference type="AlphaFoldDB" id="B9M8X2"/>
<feature type="domain" description="Glycosyltransferase subfamily 4-like N-terminal" evidence="2">
    <location>
        <begin position="13"/>
        <end position="161"/>
    </location>
</feature>
<protein>
    <submittedName>
        <fullName evidence="3">Glycosyltransferase</fullName>
    </submittedName>
</protein>
<keyword evidence="4" id="KW-1185">Reference proteome</keyword>
<dbReference type="Proteomes" id="UP000007721">
    <property type="component" value="Chromosome"/>
</dbReference>
<dbReference type="CAZy" id="GT4">
    <property type="family name" value="Glycosyltransferase Family 4"/>
</dbReference>
<name>B9M8X2_GEODF</name>
<accession>B9M8X2</accession>
<dbReference type="PANTHER" id="PTHR12526:SF630">
    <property type="entry name" value="GLYCOSYLTRANSFERASE"/>
    <property type="match status" value="1"/>
</dbReference>
<dbReference type="Pfam" id="PF00534">
    <property type="entry name" value="Glycos_transf_1"/>
    <property type="match status" value="1"/>
</dbReference>
<dbReference type="HOGENOM" id="CLU_009583_0_3_7"/>
<dbReference type="KEGG" id="geo:Geob_2113"/>
<feature type="domain" description="Glycosyl transferase family 1" evidence="1">
    <location>
        <begin position="182"/>
        <end position="335"/>
    </location>
</feature>
<dbReference type="SUPFAM" id="SSF53756">
    <property type="entry name" value="UDP-Glycosyltransferase/glycogen phosphorylase"/>
    <property type="match status" value="1"/>
</dbReference>
<evidence type="ECO:0000259" key="2">
    <source>
        <dbReference type="Pfam" id="PF13439"/>
    </source>
</evidence>
<sequence>MKMFFVNNGRVASGAEEHLLDLAPPFIANGVEPVFLVRENGNLKDKLWERGYKVYTVFNNKNLSLPFRIARLIRQEEPDVISVNREHTIYAVLAGYLLALPFLKNRPKLVNVFHTPTGRWYPLLTMLFDGIIATSRYTAQSFYPKNKGMEEMTTIIHYGIEPTAVDTLQKFDRDRPRRIFPDRKFPIIAMVGELWKNQEELIDAAVYLTKVFPDITIAIVGGGGTAHLEEKIRNFGVEKNFILTGRIPREKVTDLFYDCDLSVSTHRNEGFGIVHIESLAAGTPVVAYNSGGLVEIIENGGGVLVGGGTREFAEAIIELLKNDEKRFALGRQGREVVDRYFTLDKMSSAHFAYYSRLMGN</sequence>
<dbReference type="OrthoDB" id="5443168at2"/>
<dbReference type="InterPro" id="IPR028098">
    <property type="entry name" value="Glyco_trans_4-like_N"/>
</dbReference>
<dbReference type="GO" id="GO:0016757">
    <property type="term" value="F:glycosyltransferase activity"/>
    <property type="evidence" value="ECO:0007669"/>
    <property type="project" value="InterPro"/>
</dbReference>
<gene>
    <name evidence="3" type="ordered locus">Geob_2113</name>
</gene>
<dbReference type="CDD" id="cd03801">
    <property type="entry name" value="GT4_PimA-like"/>
    <property type="match status" value="1"/>
</dbReference>
<dbReference type="Gene3D" id="3.40.50.2000">
    <property type="entry name" value="Glycogen Phosphorylase B"/>
    <property type="match status" value="2"/>
</dbReference>
<evidence type="ECO:0000313" key="4">
    <source>
        <dbReference type="Proteomes" id="UP000007721"/>
    </source>
</evidence>
<dbReference type="InterPro" id="IPR001296">
    <property type="entry name" value="Glyco_trans_1"/>
</dbReference>
<keyword evidence="3" id="KW-0808">Transferase</keyword>
<evidence type="ECO:0000313" key="3">
    <source>
        <dbReference type="EMBL" id="ACM20468.1"/>
    </source>
</evidence>
<dbReference type="EMBL" id="CP001390">
    <property type="protein sequence ID" value="ACM20468.1"/>
    <property type="molecule type" value="Genomic_DNA"/>
</dbReference>
<dbReference type="RefSeq" id="WP_012647197.1">
    <property type="nucleotide sequence ID" value="NC_011979.1"/>
</dbReference>
<dbReference type="STRING" id="316067.Geob_2113"/>
<dbReference type="Pfam" id="PF13439">
    <property type="entry name" value="Glyco_transf_4"/>
    <property type="match status" value="1"/>
</dbReference>
<organism evidence="3 4">
    <name type="scientific">Geotalea daltonii (strain DSM 22248 / JCM 15807 / FRC-32)</name>
    <name type="common">Geobacter daltonii</name>
    <dbReference type="NCBI Taxonomy" id="316067"/>
    <lineage>
        <taxon>Bacteria</taxon>
        <taxon>Pseudomonadati</taxon>
        <taxon>Thermodesulfobacteriota</taxon>
        <taxon>Desulfuromonadia</taxon>
        <taxon>Geobacterales</taxon>
        <taxon>Geobacteraceae</taxon>
        <taxon>Geotalea</taxon>
    </lineage>
</organism>